<sequence>MDVMRTKVLDSIEITYKNAKGNIMPSSALHFSDYGHVCVSNPYKCDSLKCSKVLKAGESSPTEKRTVRNYRNFMRSGLPHRLLFYKNNEWIDFAADIIDLMHDDFQARKAIIEVTYKNQQFLLDFVRMLHIDTKTGLSKPLAWIDEHGKCFFPEIYSEFSAPHGYLRGENVCAPCVPNGMLELDSRWDTFASASENSNSGYPLHKDKQIMCGKLILENDPIALMGEVVGENDLSLPISSKVMEQEIAPAEANCQLDCVSVHNFFLSGMFPYVDAKGIDSISRAPIFNRSGEFLSSSFLKHIEIKKKFRGFANVRYAWLPATKSTAEDMMLHGVVKVEKPVLGSTYGLGVHLAPVNYPNICATTLTDVDENGLSYMMLCRVIMGNMELINPGSKQFQPTNDNFDSGVDDLQVPKHYVVWDMNVHTHICPDYIVAFRLPAKARELLFGKESASNETGVTCVASPISKVGSDIPLGIPANQSQGKEQSCGRVPKPSSPWMPFSMLFAAISTKVPAKDMDLVNTYYEEFKKRKINRLDLVKRLRHIIGDKLLISTITRLQHKLPPVMRQEQPLPCSRKLQTNP</sequence>
<evidence type="ECO:0000313" key="7">
    <source>
        <dbReference type="EMBL" id="PKU69269.1"/>
    </source>
</evidence>
<evidence type="ECO:0000256" key="3">
    <source>
        <dbReference type="ARBA" id="ARBA00023016"/>
    </source>
</evidence>
<evidence type="ECO:0000256" key="1">
    <source>
        <dbReference type="ARBA" id="ARBA00004123"/>
    </source>
</evidence>
<evidence type="ECO:0000256" key="2">
    <source>
        <dbReference type="ARBA" id="ARBA00022473"/>
    </source>
</evidence>
<reference evidence="7 8" key="2">
    <citation type="journal article" date="2017" name="Nature">
        <title>The Apostasia genome and the evolution of orchids.</title>
        <authorList>
            <person name="Zhang G.Q."/>
            <person name="Liu K.W."/>
            <person name="Li Z."/>
            <person name="Lohaus R."/>
            <person name="Hsiao Y.Y."/>
            <person name="Niu S.C."/>
            <person name="Wang J.Y."/>
            <person name="Lin Y.C."/>
            <person name="Xu Q."/>
            <person name="Chen L.J."/>
            <person name="Yoshida K."/>
            <person name="Fujiwara S."/>
            <person name="Wang Z.W."/>
            <person name="Zhang Y.Q."/>
            <person name="Mitsuda N."/>
            <person name="Wang M."/>
            <person name="Liu G.H."/>
            <person name="Pecoraro L."/>
            <person name="Huang H.X."/>
            <person name="Xiao X.J."/>
            <person name="Lin M."/>
            <person name="Wu X.Y."/>
            <person name="Wu W.L."/>
            <person name="Chen Y.Y."/>
            <person name="Chang S.B."/>
            <person name="Sakamoto S."/>
            <person name="Ohme-Takagi M."/>
            <person name="Yagi M."/>
            <person name="Zeng S.J."/>
            <person name="Shen C.Y."/>
            <person name="Yeh C.M."/>
            <person name="Luo Y.B."/>
            <person name="Tsai W.C."/>
            <person name="Van de Peer Y."/>
            <person name="Liu Z.J."/>
        </authorList>
    </citation>
    <scope>NUCLEOTIDE SEQUENCE [LARGE SCALE GENOMIC DNA]</scope>
    <source>
        <tissue evidence="7">The whole plant</tissue>
    </source>
</reference>
<keyword evidence="3" id="KW-0346">Stress response</keyword>
<dbReference type="EMBL" id="KZ503041">
    <property type="protein sequence ID" value="PKU69269.1"/>
    <property type="molecule type" value="Genomic_DNA"/>
</dbReference>
<dbReference type="GO" id="GO:0003950">
    <property type="term" value="F:NAD+ poly-ADP-ribosyltransferase activity"/>
    <property type="evidence" value="ECO:0007669"/>
    <property type="project" value="InterPro"/>
</dbReference>
<dbReference type="OrthoDB" id="6133115at2759"/>
<feature type="domain" description="RST" evidence="6">
    <location>
        <begin position="490"/>
        <end position="561"/>
    </location>
</feature>
<evidence type="ECO:0000259" key="5">
    <source>
        <dbReference type="PROSITE" id="PS51059"/>
    </source>
</evidence>
<proteinExistence type="predicted"/>
<reference evidence="7 8" key="1">
    <citation type="journal article" date="2016" name="Sci. Rep.">
        <title>The Dendrobium catenatum Lindl. genome sequence provides insights into polysaccharide synthase, floral development and adaptive evolution.</title>
        <authorList>
            <person name="Zhang G.Q."/>
            <person name="Xu Q."/>
            <person name="Bian C."/>
            <person name="Tsai W.C."/>
            <person name="Yeh C.M."/>
            <person name="Liu K.W."/>
            <person name="Yoshida K."/>
            <person name="Zhang L.S."/>
            <person name="Chang S.B."/>
            <person name="Chen F."/>
            <person name="Shi Y."/>
            <person name="Su Y.Y."/>
            <person name="Zhang Y.Q."/>
            <person name="Chen L.J."/>
            <person name="Yin Y."/>
            <person name="Lin M."/>
            <person name="Huang H."/>
            <person name="Deng H."/>
            <person name="Wang Z.W."/>
            <person name="Zhu S.L."/>
            <person name="Zhao X."/>
            <person name="Deng C."/>
            <person name="Niu S.C."/>
            <person name="Huang J."/>
            <person name="Wang M."/>
            <person name="Liu G.H."/>
            <person name="Yang H.J."/>
            <person name="Xiao X.J."/>
            <person name="Hsiao Y.Y."/>
            <person name="Wu W.L."/>
            <person name="Chen Y.Y."/>
            <person name="Mitsuda N."/>
            <person name="Ohme-Takagi M."/>
            <person name="Luo Y.B."/>
            <person name="Van de Peer Y."/>
            <person name="Liu Z.J."/>
        </authorList>
    </citation>
    <scope>NUCLEOTIDE SEQUENCE [LARGE SCALE GENOMIC DNA]</scope>
    <source>
        <tissue evidence="7">The whole plant</tissue>
    </source>
</reference>
<keyword evidence="4" id="KW-0539">Nucleus</keyword>
<dbReference type="Pfam" id="PF23467">
    <property type="entry name" value="WWE_5"/>
    <property type="match status" value="1"/>
</dbReference>
<dbReference type="InterPro" id="IPR012317">
    <property type="entry name" value="Poly(ADP-ribose)pol_cat_dom"/>
</dbReference>
<name>A0A2I0W0T9_9ASPA</name>
<accession>A0A2I0W0T9</accession>
<evidence type="ECO:0000259" key="6">
    <source>
        <dbReference type="PROSITE" id="PS51879"/>
    </source>
</evidence>
<dbReference type="InterPro" id="IPR022003">
    <property type="entry name" value="RST"/>
</dbReference>
<keyword evidence="8" id="KW-1185">Reference proteome</keyword>
<dbReference type="PANTHER" id="PTHR32263:SF5">
    <property type="entry name" value="INACTIVE POLY [ADP-RIBOSE] POLYMERASE SRO1-RELATED"/>
    <property type="match status" value="1"/>
</dbReference>
<dbReference type="SUPFAM" id="SSF56399">
    <property type="entry name" value="ADP-ribosylation"/>
    <property type="match status" value="1"/>
</dbReference>
<dbReference type="PROSITE" id="PS51879">
    <property type="entry name" value="RST"/>
    <property type="match status" value="1"/>
</dbReference>
<keyword evidence="2" id="KW-0217">Developmental protein</keyword>
<dbReference type="Pfam" id="PF12174">
    <property type="entry name" value="RST"/>
    <property type="match status" value="1"/>
</dbReference>
<dbReference type="PANTHER" id="PTHR32263">
    <property type="entry name" value="INACTIVE POLY [ADP-RIBOSE] POLYMERASE SRO4-RELATED"/>
    <property type="match status" value="1"/>
</dbReference>
<dbReference type="GO" id="GO:0005634">
    <property type="term" value="C:nucleus"/>
    <property type="evidence" value="ECO:0007669"/>
    <property type="project" value="UniProtKB-SubCell"/>
</dbReference>
<dbReference type="Proteomes" id="UP000233837">
    <property type="component" value="Unassembled WGS sequence"/>
</dbReference>
<evidence type="ECO:0000313" key="8">
    <source>
        <dbReference type="Proteomes" id="UP000233837"/>
    </source>
</evidence>
<dbReference type="InterPro" id="IPR044964">
    <property type="entry name" value="RCD1/SRO1-5"/>
</dbReference>
<dbReference type="Gene3D" id="3.90.228.10">
    <property type="match status" value="1"/>
</dbReference>
<organism evidence="7 8">
    <name type="scientific">Dendrobium catenatum</name>
    <dbReference type="NCBI Taxonomy" id="906689"/>
    <lineage>
        <taxon>Eukaryota</taxon>
        <taxon>Viridiplantae</taxon>
        <taxon>Streptophyta</taxon>
        <taxon>Embryophyta</taxon>
        <taxon>Tracheophyta</taxon>
        <taxon>Spermatophyta</taxon>
        <taxon>Magnoliopsida</taxon>
        <taxon>Liliopsida</taxon>
        <taxon>Asparagales</taxon>
        <taxon>Orchidaceae</taxon>
        <taxon>Epidendroideae</taxon>
        <taxon>Malaxideae</taxon>
        <taxon>Dendrobiinae</taxon>
        <taxon>Dendrobium</taxon>
    </lineage>
</organism>
<dbReference type="AlphaFoldDB" id="A0A2I0W0T9"/>
<protein>
    <submittedName>
        <fullName evidence="7">Inactive poly [ADP-ribose] polymerase RCD1</fullName>
    </submittedName>
</protein>
<comment type="subcellular location">
    <subcellularLocation>
        <location evidence="1">Nucleus</location>
    </subcellularLocation>
</comment>
<feature type="domain" description="PARP catalytic" evidence="5">
    <location>
        <begin position="233"/>
        <end position="455"/>
    </location>
</feature>
<evidence type="ECO:0000256" key="4">
    <source>
        <dbReference type="ARBA" id="ARBA00023242"/>
    </source>
</evidence>
<dbReference type="PROSITE" id="PS51059">
    <property type="entry name" value="PARP_CATALYTIC"/>
    <property type="match status" value="1"/>
</dbReference>
<gene>
    <name evidence="7" type="primary">RCD1</name>
    <name evidence="7" type="ORF">MA16_Dca002539</name>
</gene>
<dbReference type="InterPro" id="IPR057823">
    <property type="entry name" value="WWE_RCD1"/>
</dbReference>